<protein>
    <submittedName>
        <fullName evidence="2">Uncharacterized protein</fullName>
    </submittedName>
</protein>
<evidence type="ECO:0000313" key="3">
    <source>
        <dbReference type="Proteomes" id="UP000799776"/>
    </source>
</evidence>
<sequence length="400" mass="43359">MAEPESGPVDPSIAQGAQIPLQTFTLPHFPPEASHLRALTLTSDIKLDEYTQQLETFSAIPPLPQEIQSLTLELFSLGYPPGFLTALATALPNIKSFDAYSQLLCGITPESQADAVAFFAKCENLRAAHLLDVFARPGFFAEVGEKLAAREKGLLFLQFNYTYRHEDEEFLSRIPAGELPLLIGPSLVMCSFNIAAPETTDDPEDPTNLTCEGADLGGAKPEGVMAFHKSCSDVLVGRLTDGKTKPKALKVLNTTLYTLVPADLEKILREQKDLLVLNATVEVEPTEECKQKLLGALELCPLLEQVEIVANPSLAFSMAVMNPRHQALSKAFPSAQDMDRLSKSCERLSKFSATVLRTTTVGEVKWDREGGVWNGGVSQPEPPSSSTGMPSELQDVSAAA</sequence>
<feature type="region of interest" description="Disordered" evidence="1">
    <location>
        <begin position="369"/>
        <end position="400"/>
    </location>
</feature>
<organism evidence="2 3">
    <name type="scientific">Saccharata proteae CBS 121410</name>
    <dbReference type="NCBI Taxonomy" id="1314787"/>
    <lineage>
        <taxon>Eukaryota</taxon>
        <taxon>Fungi</taxon>
        <taxon>Dikarya</taxon>
        <taxon>Ascomycota</taxon>
        <taxon>Pezizomycotina</taxon>
        <taxon>Dothideomycetes</taxon>
        <taxon>Dothideomycetes incertae sedis</taxon>
        <taxon>Botryosphaeriales</taxon>
        <taxon>Saccharataceae</taxon>
        <taxon>Saccharata</taxon>
    </lineage>
</organism>
<keyword evidence="3" id="KW-1185">Reference proteome</keyword>
<comment type="caution">
    <text evidence="2">The sequence shown here is derived from an EMBL/GenBank/DDBJ whole genome shotgun (WGS) entry which is preliminary data.</text>
</comment>
<proteinExistence type="predicted"/>
<accession>A0A9P4HVC5</accession>
<gene>
    <name evidence="2" type="ORF">K490DRAFT_54264</name>
</gene>
<dbReference type="OrthoDB" id="5356476at2759"/>
<dbReference type="EMBL" id="ML978713">
    <property type="protein sequence ID" value="KAF2089825.1"/>
    <property type="molecule type" value="Genomic_DNA"/>
</dbReference>
<reference evidence="2" key="1">
    <citation type="journal article" date="2020" name="Stud. Mycol.">
        <title>101 Dothideomycetes genomes: a test case for predicting lifestyles and emergence of pathogens.</title>
        <authorList>
            <person name="Haridas S."/>
            <person name="Albert R."/>
            <person name="Binder M."/>
            <person name="Bloem J."/>
            <person name="Labutti K."/>
            <person name="Salamov A."/>
            <person name="Andreopoulos B."/>
            <person name="Baker S."/>
            <person name="Barry K."/>
            <person name="Bills G."/>
            <person name="Bluhm B."/>
            <person name="Cannon C."/>
            <person name="Castanera R."/>
            <person name="Culley D."/>
            <person name="Daum C."/>
            <person name="Ezra D."/>
            <person name="Gonzalez J."/>
            <person name="Henrissat B."/>
            <person name="Kuo A."/>
            <person name="Liang C."/>
            <person name="Lipzen A."/>
            <person name="Lutzoni F."/>
            <person name="Magnuson J."/>
            <person name="Mondo S."/>
            <person name="Nolan M."/>
            <person name="Ohm R."/>
            <person name="Pangilinan J."/>
            <person name="Park H.-J."/>
            <person name="Ramirez L."/>
            <person name="Alfaro M."/>
            <person name="Sun H."/>
            <person name="Tritt A."/>
            <person name="Yoshinaga Y."/>
            <person name="Zwiers L.-H."/>
            <person name="Turgeon B."/>
            <person name="Goodwin S."/>
            <person name="Spatafora J."/>
            <person name="Crous P."/>
            <person name="Grigoriev I."/>
        </authorList>
    </citation>
    <scope>NUCLEOTIDE SEQUENCE</scope>
    <source>
        <strain evidence="2">CBS 121410</strain>
    </source>
</reference>
<name>A0A9P4HVC5_9PEZI</name>
<dbReference type="Proteomes" id="UP000799776">
    <property type="component" value="Unassembled WGS sequence"/>
</dbReference>
<evidence type="ECO:0000313" key="2">
    <source>
        <dbReference type="EMBL" id="KAF2089825.1"/>
    </source>
</evidence>
<dbReference type="AlphaFoldDB" id="A0A9P4HVC5"/>
<evidence type="ECO:0000256" key="1">
    <source>
        <dbReference type="SAM" id="MobiDB-lite"/>
    </source>
</evidence>